<accession>A0A9K3JET2</accession>
<feature type="transmembrane region" description="Helical" evidence="1">
    <location>
        <begin position="7"/>
        <end position="33"/>
    </location>
</feature>
<sequence>MLRMKLLLRALGIFGRLVILMSFWMVIGIQVWMVGTAGENDDEDRWLVFSGH</sequence>
<proteinExistence type="predicted"/>
<keyword evidence="1" id="KW-0812">Transmembrane</keyword>
<dbReference type="EMBL" id="MNCJ02000318">
    <property type="protein sequence ID" value="KAF5813764.1"/>
    <property type="molecule type" value="Genomic_DNA"/>
</dbReference>
<reference evidence="2" key="1">
    <citation type="journal article" date="2017" name="Nature">
        <title>The sunflower genome provides insights into oil metabolism, flowering and Asterid evolution.</title>
        <authorList>
            <person name="Badouin H."/>
            <person name="Gouzy J."/>
            <person name="Grassa C.J."/>
            <person name="Murat F."/>
            <person name="Staton S.E."/>
            <person name="Cottret L."/>
            <person name="Lelandais-Briere C."/>
            <person name="Owens G.L."/>
            <person name="Carrere S."/>
            <person name="Mayjonade B."/>
            <person name="Legrand L."/>
            <person name="Gill N."/>
            <person name="Kane N.C."/>
            <person name="Bowers J.E."/>
            <person name="Hubner S."/>
            <person name="Bellec A."/>
            <person name="Berard A."/>
            <person name="Berges H."/>
            <person name="Blanchet N."/>
            <person name="Boniface M.C."/>
            <person name="Brunel D."/>
            <person name="Catrice O."/>
            <person name="Chaidir N."/>
            <person name="Claudel C."/>
            <person name="Donnadieu C."/>
            <person name="Faraut T."/>
            <person name="Fievet G."/>
            <person name="Helmstetter N."/>
            <person name="King M."/>
            <person name="Knapp S.J."/>
            <person name="Lai Z."/>
            <person name="Le Paslier M.C."/>
            <person name="Lippi Y."/>
            <person name="Lorenzon L."/>
            <person name="Mandel J.R."/>
            <person name="Marage G."/>
            <person name="Marchand G."/>
            <person name="Marquand E."/>
            <person name="Bret-Mestries E."/>
            <person name="Morien E."/>
            <person name="Nambeesan S."/>
            <person name="Nguyen T."/>
            <person name="Pegot-Espagnet P."/>
            <person name="Pouilly N."/>
            <person name="Raftis F."/>
            <person name="Sallet E."/>
            <person name="Schiex T."/>
            <person name="Thomas J."/>
            <person name="Vandecasteele C."/>
            <person name="Vares D."/>
            <person name="Vear F."/>
            <person name="Vautrin S."/>
            <person name="Crespi M."/>
            <person name="Mangin B."/>
            <person name="Burke J.M."/>
            <person name="Salse J."/>
            <person name="Munos S."/>
            <person name="Vincourt P."/>
            <person name="Rieseberg L.H."/>
            <person name="Langlade N.B."/>
        </authorList>
    </citation>
    <scope>NUCLEOTIDE SEQUENCE</scope>
    <source>
        <tissue evidence="2">Leaves</tissue>
    </source>
</reference>
<keyword evidence="1" id="KW-0472">Membrane</keyword>
<evidence type="ECO:0000313" key="2">
    <source>
        <dbReference type="EMBL" id="KAF5813764.1"/>
    </source>
</evidence>
<keyword evidence="1" id="KW-1133">Transmembrane helix</keyword>
<name>A0A9K3JET2_HELAN</name>
<reference evidence="2" key="2">
    <citation type="submission" date="2020-06" db="EMBL/GenBank/DDBJ databases">
        <title>Helianthus annuus Genome sequencing and assembly Release 2.</title>
        <authorList>
            <person name="Gouzy J."/>
            <person name="Langlade N."/>
            <person name="Munos S."/>
        </authorList>
    </citation>
    <scope>NUCLEOTIDE SEQUENCE</scope>
    <source>
        <tissue evidence="2">Leaves</tissue>
    </source>
</reference>
<gene>
    <name evidence="2" type="ORF">HanXRQr2_Chr03g0102541</name>
</gene>
<evidence type="ECO:0000256" key="1">
    <source>
        <dbReference type="SAM" id="Phobius"/>
    </source>
</evidence>
<dbReference type="Proteomes" id="UP000215914">
    <property type="component" value="Unassembled WGS sequence"/>
</dbReference>
<protein>
    <submittedName>
        <fullName evidence="2">Uncharacterized protein</fullName>
    </submittedName>
</protein>
<comment type="caution">
    <text evidence="2">The sequence shown here is derived from an EMBL/GenBank/DDBJ whole genome shotgun (WGS) entry which is preliminary data.</text>
</comment>
<keyword evidence="3" id="KW-1185">Reference proteome</keyword>
<dbReference type="Gramene" id="mRNA:HanXRQr2_Chr03g0102541">
    <property type="protein sequence ID" value="mRNA:HanXRQr2_Chr03g0102541"/>
    <property type="gene ID" value="HanXRQr2_Chr03g0102541"/>
</dbReference>
<dbReference type="AlphaFoldDB" id="A0A9K3JET2"/>
<evidence type="ECO:0000313" key="3">
    <source>
        <dbReference type="Proteomes" id="UP000215914"/>
    </source>
</evidence>
<organism evidence="2 3">
    <name type="scientific">Helianthus annuus</name>
    <name type="common">Common sunflower</name>
    <dbReference type="NCBI Taxonomy" id="4232"/>
    <lineage>
        <taxon>Eukaryota</taxon>
        <taxon>Viridiplantae</taxon>
        <taxon>Streptophyta</taxon>
        <taxon>Embryophyta</taxon>
        <taxon>Tracheophyta</taxon>
        <taxon>Spermatophyta</taxon>
        <taxon>Magnoliopsida</taxon>
        <taxon>eudicotyledons</taxon>
        <taxon>Gunneridae</taxon>
        <taxon>Pentapetalae</taxon>
        <taxon>asterids</taxon>
        <taxon>campanulids</taxon>
        <taxon>Asterales</taxon>
        <taxon>Asteraceae</taxon>
        <taxon>Asteroideae</taxon>
        <taxon>Heliantheae alliance</taxon>
        <taxon>Heliantheae</taxon>
        <taxon>Helianthus</taxon>
    </lineage>
</organism>